<accession>A0A6C0CCK7</accession>
<name>A0A6C0CCK7_9ZZZZ</name>
<evidence type="ECO:0000313" key="1">
    <source>
        <dbReference type="EMBL" id="QHT01284.1"/>
    </source>
</evidence>
<organism evidence="1">
    <name type="scientific">viral metagenome</name>
    <dbReference type="NCBI Taxonomy" id="1070528"/>
    <lineage>
        <taxon>unclassified sequences</taxon>
        <taxon>metagenomes</taxon>
        <taxon>organismal metagenomes</taxon>
    </lineage>
</organism>
<sequence>MSKTYDFEKYIFENMFDFDFIPDEKLRGDYIKEFKTWISFISKLLINVEGIRIYVKGGTPLGIDVLKRYFEKCKNKNVTVMDALELKLIKDWDFMTIISSKEKFNVCIRSYDLMRPFLKNKDVTGFMNNNPDVTATSSEMAPCVTLHEIINIAQTHNIRKEGSKMIIIRKAETVKIGDDVFFEMMIKTEDTLAEVELPMTTTKVLLTKRNYKQIFFLSKIVFMVTQYGVDINKYYDVLKYILDQTKIIIYPHDKDGFLQANKNTYDTADLSSVITGILNKVFTDCNDKQFIASQMSHPDSIFYRLFSKNIPKCDKIRTFAENCKMKYPTYLINETRAKRVVKKFLNELARTMQGIAKKHNLKAAESAIKLYYDAKNDLISDKIQIVSDADIEDFIEKFDADKEGKLGEKLRLYLDKQQKSIVSLSKKTVDVVEFVCMEKIKKFQDIILEMVKEYDALFVGVNIGRLNAQFETFVEDEKARILLSKISVRFSANVADRIKVMKGVCSNHILYKLSTLEYDSEAYNKLLKY</sequence>
<reference evidence="1" key="1">
    <citation type="journal article" date="2020" name="Nature">
        <title>Giant virus diversity and host interactions through global metagenomics.</title>
        <authorList>
            <person name="Schulz F."/>
            <person name="Roux S."/>
            <person name="Paez-Espino D."/>
            <person name="Jungbluth S."/>
            <person name="Walsh D.A."/>
            <person name="Denef V.J."/>
            <person name="McMahon K.D."/>
            <person name="Konstantinidis K.T."/>
            <person name="Eloe-Fadrosh E.A."/>
            <person name="Kyrpides N.C."/>
            <person name="Woyke T."/>
        </authorList>
    </citation>
    <scope>NUCLEOTIDE SEQUENCE</scope>
    <source>
        <strain evidence="1">GVMAG-M-3300020192-26</strain>
    </source>
</reference>
<dbReference type="EMBL" id="MN739368">
    <property type="protein sequence ID" value="QHT01284.1"/>
    <property type="molecule type" value="Genomic_DNA"/>
</dbReference>
<dbReference type="AlphaFoldDB" id="A0A6C0CCK7"/>
<proteinExistence type="predicted"/>
<protein>
    <submittedName>
        <fullName evidence="1">Uncharacterized protein</fullName>
    </submittedName>
</protein>